<evidence type="ECO:0000313" key="3">
    <source>
        <dbReference type="Proteomes" id="UP000091820"/>
    </source>
</evidence>
<reference evidence="2" key="2">
    <citation type="submission" date="2020-05" db="UniProtKB">
        <authorList>
            <consortium name="EnsemblMetazoa"/>
        </authorList>
    </citation>
    <scope>IDENTIFICATION</scope>
    <source>
        <strain evidence="2">IAEA</strain>
    </source>
</reference>
<keyword evidence="1" id="KW-0175">Coiled coil</keyword>
<sequence>MIDGQPTENSVRAVTSAILYLYCAYRMKVFSADGRTKSPLLTNNLARIRGTPTEVIGSYHTSTSRKLYVKSLQPPRKEPLFKVGDHYALRTREECRMELARMGTIIDKLIAPTLDACKEEFKDQISETSSTRSDKCAIKVRRDHDCSCKRSKLKRVVIISERFFLSIFLCKLKCDYQTPCHSDESRMRKDFKSDEDFLTCLKSLESQNFKYLQGYLPIDPETQKEMMLKNYTRTLREAEEKFTLKIEKRYKSLMRHLDILTLETYPSKLIKKLIPKITPKLSFFQDAYKFILKEEVSFHFFSFSFLFSFSCNNL</sequence>
<evidence type="ECO:0000256" key="1">
    <source>
        <dbReference type="SAM" id="Coils"/>
    </source>
</evidence>
<dbReference type="VEuPathDB" id="VectorBase:GBRI023862"/>
<keyword evidence="3" id="KW-1185">Reference proteome</keyword>
<organism evidence="2 3">
    <name type="scientific">Glossina brevipalpis</name>
    <dbReference type="NCBI Taxonomy" id="37001"/>
    <lineage>
        <taxon>Eukaryota</taxon>
        <taxon>Metazoa</taxon>
        <taxon>Ecdysozoa</taxon>
        <taxon>Arthropoda</taxon>
        <taxon>Hexapoda</taxon>
        <taxon>Insecta</taxon>
        <taxon>Pterygota</taxon>
        <taxon>Neoptera</taxon>
        <taxon>Endopterygota</taxon>
        <taxon>Diptera</taxon>
        <taxon>Brachycera</taxon>
        <taxon>Muscomorpha</taxon>
        <taxon>Hippoboscoidea</taxon>
        <taxon>Glossinidae</taxon>
        <taxon>Glossina</taxon>
    </lineage>
</organism>
<dbReference type="STRING" id="37001.A0A1A9WLF1"/>
<accession>A0A1A9WLF1</accession>
<proteinExistence type="predicted"/>
<dbReference type="Proteomes" id="UP000091820">
    <property type="component" value="Unassembled WGS sequence"/>
</dbReference>
<dbReference type="AlphaFoldDB" id="A0A1A9WLF1"/>
<feature type="coiled-coil region" evidence="1">
    <location>
        <begin position="221"/>
        <end position="248"/>
    </location>
</feature>
<name>A0A1A9WLF1_9MUSC</name>
<protein>
    <submittedName>
        <fullName evidence="2">Uncharacterized protein</fullName>
    </submittedName>
</protein>
<reference evidence="3" key="1">
    <citation type="submission" date="2014-03" db="EMBL/GenBank/DDBJ databases">
        <authorList>
            <person name="Aksoy S."/>
            <person name="Warren W."/>
            <person name="Wilson R.K."/>
        </authorList>
    </citation>
    <scope>NUCLEOTIDE SEQUENCE [LARGE SCALE GENOMIC DNA]</scope>
    <source>
        <strain evidence="3">IAEA</strain>
    </source>
</reference>
<evidence type="ECO:0000313" key="2">
    <source>
        <dbReference type="EnsemblMetazoa" id="GBRI023862-PA"/>
    </source>
</evidence>
<dbReference type="EnsemblMetazoa" id="GBRI023862-RA">
    <property type="protein sequence ID" value="GBRI023862-PA"/>
    <property type="gene ID" value="GBRI023862"/>
</dbReference>